<reference evidence="3" key="1">
    <citation type="submission" date="2020-05" db="EMBL/GenBank/DDBJ databases">
        <authorList>
            <person name="Chiriac C."/>
            <person name="Salcher M."/>
            <person name="Ghai R."/>
            <person name="Kavagutti S V."/>
        </authorList>
    </citation>
    <scope>NUCLEOTIDE SEQUENCE</scope>
</reference>
<dbReference type="EMBL" id="CAEZXM010000080">
    <property type="protein sequence ID" value="CAB4687498.1"/>
    <property type="molecule type" value="Genomic_DNA"/>
</dbReference>
<evidence type="ECO:0000256" key="1">
    <source>
        <dbReference type="SAM" id="MobiDB-lite"/>
    </source>
</evidence>
<feature type="compositionally biased region" description="Polar residues" evidence="1">
    <location>
        <begin position="103"/>
        <end position="113"/>
    </location>
</feature>
<sequence>MCMAWDSTRPVPWRRLIREWIIYVAFATVAFLFIYRDDLQLGLFAGLFASGPMYLLFGAVLAKFGYARKTFKDLRAERDTVAAAKAAAPSTTSSGRAKPAPTRRTSSGPSSQRKGNKPKRR</sequence>
<feature type="transmembrane region" description="Helical" evidence="2">
    <location>
        <begin position="20"/>
        <end position="35"/>
    </location>
</feature>
<organism evidence="3">
    <name type="scientific">freshwater metagenome</name>
    <dbReference type="NCBI Taxonomy" id="449393"/>
    <lineage>
        <taxon>unclassified sequences</taxon>
        <taxon>metagenomes</taxon>
        <taxon>ecological metagenomes</taxon>
    </lineage>
</organism>
<keyword evidence="2" id="KW-0812">Transmembrane</keyword>
<protein>
    <submittedName>
        <fullName evidence="3">Unannotated protein</fullName>
    </submittedName>
</protein>
<feature type="transmembrane region" description="Helical" evidence="2">
    <location>
        <begin position="41"/>
        <end position="62"/>
    </location>
</feature>
<keyword evidence="2" id="KW-0472">Membrane</keyword>
<proteinExistence type="predicted"/>
<keyword evidence="2" id="KW-1133">Transmembrane helix</keyword>
<evidence type="ECO:0000256" key="2">
    <source>
        <dbReference type="SAM" id="Phobius"/>
    </source>
</evidence>
<evidence type="ECO:0000313" key="3">
    <source>
        <dbReference type="EMBL" id="CAB4687498.1"/>
    </source>
</evidence>
<dbReference type="AlphaFoldDB" id="A0A6J6NRU9"/>
<accession>A0A6J6NRU9</accession>
<gene>
    <name evidence="3" type="ORF">UFOPK2366_00561</name>
</gene>
<feature type="region of interest" description="Disordered" evidence="1">
    <location>
        <begin position="83"/>
        <end position="121"/>
    </location>
</feature>
<name>A0A6J6NRU9_9ZZZZ</name>